<keyword evidence="5 10" id="KW-0653">Protein transport</keyword>
<keyword evidence="7 10" id="KW-0472">Membrane</keyword>
<reference evidence="13" key="1">
    <citation type="submission" date="2025-08" db="UniProtKB">
        <authorList>
            <consortium name="Ensembl"/>
        </authorList>
    </citation>
    <scope>IDENTIFICATION</scope>
    <source>
        <strain evidence="13">Glennie</strain>
    </source>
</reference>
<dbReference type="InterPro" id="IPR050840">
    <property type="entry name" value="Adaptor_Complx_Large_Subunit"/>
</dbReference>
<dbReference type="Pfam" id="PF01602">
    <property type="entry name" value="Adaptin_N"/>
    <property type="match status" value="2"/>
</dbReference>
<evidence type="ECO:0000256" key="4">
    <source>
        <dbReference type="ARBA" id="ARBA00022448"/>
    </source>
</evidence>
<dbReference type="InterPro" id="IPR013041">
    <property type="entry name" value="Clathrin_app_Ig-like_sf"/>
</dbReference>
<evidence type="ECO:0000256" key="7">
    <source>
        <dbReference type="ARBA" id="ARBA00023136"/>
    </source>
</evidence>
<evidence type="ECO:0000256" key="2">
    <source>
        <dbReference type="ARBA" id="ARBA00004555"/>
    </source>
</evidence>
<dbReference type="Proteomes" id="UP000002279">
    <property type="component" value="Unplaced"/>
</dbReference>
<dbReference type="GeneTree" id="ENSGT00950000182838"/>
<dbReference type="OMA" id="REPNTKK"/>
<dbReference type="Gene3D" id="1.25.10.10">
    <property type="entry name" value="Leucine-rich Repeat Variant"/>
    <property type="match status" value="2"/>
</dbReference>
<evidence type="ECO:0000256" key="5">
    <source>
        <dbReference type="ARBA" id="ARBA00022927"/>
    </source>
</evidence>
<keyword evidence="4 10" id="KW-0813">Transport</keyword>
<dbReference type="InterPro" id="IPR008152">
    <property type="entry name" value="Clathrin_a/b/g-adaptin_app_Ig"/>
</dbReference>
<dbReference type="GO" id="GO:0035615">
    <property type="term" value="F:clathrin adaptor activity"/>
    <property type="evidence" value="ECO:0000318"/>
    <property type="project" value="GO_Central"/>
</dbReference>
<dbReference type="Ensembl" id="ENSOANT00000069610.1">
    <property type="protein sequence ID" value="ENSOANP00000037781.1"/>
    <property type="gene ID" value="ENSOANG00000041193.1"/>
</dbReference>
<dbReference type="InterPro" id="IPR016024">
    <property type="entry name" value="ARM-type_fold"/>
</dbReference>
<dbReference type="PROSITE" id="PS50180">
    <property type="entry name" value="GAE"/>
    <property type="match status" value="1"/>
</dbReference>
<protein>
    <recommendedName>
        <fullName evidence="10">AP-1 complex subunit gamma</fullName>
    </recommendedName>
</protein>
<proteinExistence type="inferred from homology"/>
<evidence type="ECO:0000256" key="10">
    <source>
        <dbReference type="PIRNR" id="PIRNR037094"/>
    </source>
</evidence>
<accession>A0A6I8N9U7</accession>
<feature type="region of interest" description="Disordered" evidence="11">
    <location>
        <begin position="529"/>
        <end position="549"/>
    </location>
</feature>
<dbReference type="Bgee" id="ENSOANG00000041193">
    <property type="expression patterns" value="Expressed in heart and 7 other cell types or tissues"/>
</dbReference>
<feature type="region of interest" description="Disordered" evidence="11">
    <location>
        <begin position="364"/>
        <end position="405"/>
    </location>
</feature>
<dbReference type="Pfam" id="PF02883">
    <property type="entry name" value="Alpha_adaptinC2"/>
    <property type="match status" value="1"/>
</dbReference>
<dbReference type="AlphaFoldDB" id="A0A6I8N9U7"/>
<keyword evidence="8 10" id="KW-0968">Cytoplasmic vesicle</keyword>
<feature type="domain" description="GAE" evidence="12">
    <location>
        <begin position="684"/>
        <end position="788"/>
    </location>
</feature>
<organism evidence="13 14">
    <name type="scientific">Ornithorhynchus anatinus</name>
    <name type="common">Duckbill platypus</name>
    <dbReference type="NCBI Taxonomy" id="9258"/>
    <lineage>
        <taxon>Eukaryota</taxon>
        <taxon>Metazoa</taxon>
        <taxon>Chordata</taxon>
        <taxon>Craniata</taxon>
        <taxon>Vertebrata</taxon>
        <taxon>Euteleostomi</taxon>
        <taxon>Mammalia</taxon>
        <taxon>Monotremata</taxon>
        <taxon>Ornithorhynchidae</taxon>
        <taxon>Ornithorhynchus</taxon>
    </lineage>
</organism>
<feature type="region of interest" description="Disordered" evidence="11">
    <location>
        <begin position="598"/>
        <end position="681"/>
    </location>
</feature>
<evidence type="ECO:0000256" key="11">
    <source>
        <dbReference type="SAM" id="MobiDB-lite"/>
    </source>
</evidence>
<name>A0A6I8N9U7_ORNAN</name>
<evidence type="ECO:0000313" key="14">
    <source>
        <dbReference type="Proteomes" id="UP000002279"/>
    </source>
</evidence>
<dbReference type="InterPro" id="IPR008153">
    <property type="entry name" value="GAE_dom"/>
</dbReference>
<dbReference type="InterPro" id="IPR017107">
    <property type="entry name" value="AP1_complex_gsu"/>
</dbReference>
<dbReference type="GO" id="GO:0045202">
    <property type="term" value="C:synapse"/>
    <property type="evidence" value="ECO:0007669"/>
    <property type="project" value="Ensembl"/>
</dbReference>
<dbReference type="SUPFAM" id="SSF49348">
    <property type="entry name" value="Clathrin adaptor appendage domain"/>
    <property type="match status" value="1"/>
</dbReference>
<dbReference type="PIRSF" id="PIRSF037094">
    <property type="entry name" value="AP1_complex_gamma"/>
    <property type="match status" value="1"/>
</dbReference>
<keyword evidence="6 10" id="KW-0333">Golgi apparatus</keyword>
<keyword evidence="14" id="KW-1185">Reference proteome</keyword>
<dbReference type="GO" id="GO:0006896">
    <property type="term" value="P:Golgi to vacuole transport"/>
    <property type="evidence" value="ECO:0000318"/>
    <property type="project" value="GO_Central"/>
</dbReference>
<comment type="similarity">
    <text evidence="3 10">Belongs to the adaptor complexes large subunit family.</text>
</comment>
<evidence type="ECO:0000256" key="1">
    <source>
        <dbReference type="ARBA" id="ARBA00004156"/>
    </source>
</evidence>
<sequence>STVPSAWLQEPIQEIRAAKTQAREREVIQKECAHIRAASRDGDTPRRHYQLAELLYVHRLGYPAHFGQMECLKPIASPRFTDKRVGYLGAVLLLDERRDAHLLIANSIKKDLCQGSPPVQGLAPCTLSAVGSAETCRDPAPEVERPLLRPAPYVRKKAVLAAVHVVRKAPELSEVFLPPCAQLLHERPGRRHRPVLPSLPSPDPGILLGTVTLITELCESSPPALKHFRKVVPQLVQILQTLVMSGYSTEHSLSDPFLQVRLLRLLRILGRNHEESSEVMNDPLAQVATSTDTSRNAGNAVLYETVLTTVDIRSASGPRVLAVNILGRFLLNKDKNIRWGGAHTLAPLRGYVALTSLPRLVPSDRGAVRRHRPTVVEPPGRPRDRRGRGRAAGLPGEPPPDPRADRASGILLAAEGFAPSERWHVDTVPRVLTTAGAHVRDDAVASLTQLIGGAEELRAYSVRCLCGAPAADISQQPLVQVAAWCIGEFGDPLLDGSREELEPPQVEEDAVLALLEKVLRSHLPLPAGAPLLPKGRAGGKQEARTCPPTLREAVLEKIPLPERGREDGEPAEALKCERMSDPLSVGLCQASDLLDLLDLLDSPPGPTPRPPAAGQPAPGGSPLHPLDLPPPPPSSPPLSSPSTGEARRHLRRGGAGSPPRSLPPMARVPAPPRAPGRVSASAPAAIPGLTVFERAGLRLDLASARPAETPALLLVTATATNTSPGDVTRFVCQAAVPGSLQLQLEAPSADTLPRVLNPNKAPLRMRLRLAYDHPGHPVQELCEVNGFPPATWQ</sequence>
<gene>
    <name evidence="13" type="primary">AP1G2</name>
</gene>
<dbReference type="Gene3D" id="2.60.40.1230">
    <property type="match status" value="1"/>
</dbReference>
<dbReference type="SUPFAM" id="SSF48371">
    <property type="entry name" value="ARM repeat"/>
    <property type="match status" value="1"/>
</dbReference>
<dbReference type="GO" id="GO:0030121">
    <property type="term" value="C:AP-1 adaptor complex"/>
    <property type="evidence" value="ECO:0000318"/>
    <property type="project" value="GO_Central"/>
</dbReference>
<feature type="compositionally biased region" description="Pro residues" evidence="11">
    <location>
        <begin position="627"/>
        <end position="639"/>
    </location>
</feature>
<evidence type="ECO:0000256" key="3">
    <source>
        <dbReference type="ARBA" id="ARBA00006613"/>
    </source>
</evidence>
<evidence type="ECO:0000256" key="9">
    <source>
        <dbReference type="ARBA" id="ARBA00029433"/>
    </source>
</evidence>
<evidence type="ECO:0000313" key="13">
    <source>
        <dbReference type="Ensembl" id="ENSOANP00000037781.1"/>
    </source>
</evidence>
<dbReference type="PANTHER" id="PTHR22780">
    <property type="entry name" value="ADAPTIN, ALPHA/GAMMA/EPSILON"/>
    <property type="match status" value="1"/>
</dbReference>
<dbReference type="InterPro" id="IPR002553">
    <property type="entry name" value="Clathrin/coatomer_adapt-like_N"/>
</dbReference>
<evidence type="ECO:0000259" key="12">
    <source>
        <dbReference type="PROSITE" id="PS50180"/>
    </source>
</evidence>
<dbReference type="InterPro" id="IPR011989">
    <property type="entry name" value="ARM-like"/>
</dbReference>
<comment type="subcellular location">
    <subcellularLocation>
        <location evidence="1">Cytoplasmic vesicle membrane</location>
    </subcellularLocation>
    <subcellularLocation>
        <location evidence="9">Endomembrane system</location>
        <topology evidence="9">Peripheral membrane protein</topology>
        <orientation evidence="9">Cytoplasmic side</orientation>
    </subcellularLocation>
    <subcellularLocation>
        <location evidence="2">Golgi apparatus</location>
    </subcellularLocation>
</comment>
<dbReference type="GO" id="GO:0006886">
    <property type="term" value="P:intracellular protein transport"/>
    <property type="evidence" value="ECO:0007669"/>
    <property type="project" value="UniProtKB-UniRule"/>
</dbReference>
<feature type="compositionally biased region" description="Low complexity" evidence="11">
    <location>
        <begin position="614"/>
        <end position="626"/>
    </location>
</feature>
<reference evidence="13" key="2">
    <citation type="submission" date="2025-09" db="UniProtKB">
        <authorList>
            <consortium name="Ensembl"/>
        </authorList>
    </citation>
    <scope>IDENTIFICATION</scope>
    <source>
        <strain evidence="13">Glennie</strain>
    </source>
</reference>
<evidence type="ECO:0000256" key="6">
    <source>
        <dbReference type="ARBA" id="ARBA00023034"/>
    </source>
</evidence>
<dbReference type="SMART" id="SM00809">
    <property type="entry name" value="Alpha_adaptinC2"/>
    <property type="match status" value="1"/>
</dbReference>
<dbReference type="InParanoid" id="A0A6I8N9U7"/>
<feature type="compositionally biased region" description="Pro residues" evidence="11">
    <location>
        <begin position="603"/>
        <end position="613"/>
    </location>
</feature>
<evidence type="ECO:0000256" key="8">
    <source>
        <dbReference type="ARBA" id="ARBA00023329"/>
    </source>
</evidence>